<evidence type="ECO:0000313" key="2">
    <source>
        <dbReference type="Proteomes" id="UP000828941"/>
    </source>
</evidence>
<protein>
    <submittedName>
        <fullName evidence="1">Uncharacterized protein</fullName>
    </submittedName>
</protein>
<evidence type="ECO:0000313" key="1">
    <source>
        <dbReference type="EMBL" id="KAI4357302.1"/>
    </source>
</evidence>
<keyword evidence="2" id="KW-1185">Reference proteome</keyword>
<name>A0ACB9QB69_BAUVA</name>
<accession>A0ACB9QB69</accession>
<dbReference type="EMBL" id="CM039426">
    <property type="protein sequence ID" value="KAI4357302.1"/>
    <property type="molecule type" value="Genomic_DNA"/>
</dbReference>
<dbReference type="Proteomes" id="UP000828941">
    <property type="component" value="Chromosome 1"/>
</dbReference>
<proteinExistence type="predicted"/>
<organism evidence="1 2">
    <name type="scientific">Bauhinia variegata</name>
    <name type="common">Purple orchid tree</name>
    <name type="synonym">Phanera variegata</name>
    <dbReference type="NCBI Taxonomy" id="167791"/>
    <lineage>
        <taxon>Eukaryota</taxon>
        <taxon>Viridiplantae</taxon>
        <taxon>Streptophyta</taxon>
        <taxon>Embryophyta</taxon>
        <taxon>Tracheophyta</taxon>
        <taxon>Spermatophyta</taxon>
        <taxon>Magnoliopsida</taxon>
        <taxon>eudicotyledons</taxon>
        <taxon>Gunneridae</taxon>
        <taxon>Pentapetalae</taxon>
        <taxon>rosids</taxon>
        <taxon>fabids</taxon>
        <taxon>Fabales</taxon>
        <taxon>Fabaceae</taxon>
        <taxon>Cercidoideae</taxon>
        <taxon>Cercideae</taxon>
        <taxon>Bauhiniinae</taxon>
        <taxon>Bauhinia</taxon>
    </lineage>
</organism>
<sequence>MKKYKDVQNEMVRSFLEYRLSELIIKFNNEMVGQCAQEGCGSKKAVVAVTSTDSRLGNPLTEPKQTTEASPQILKETQKKIVQSSPASEEPALITSLTASQEIEIETPQETDDLAKKGPTNKMIDKNHQELGEIRFQVHSEVAIKETEKDILHNCPAPDKPAMAASSTKSPSTSIISDETIKQTMDREGSKPKKAILEVLSTQELDEQQWRSEPFSTNQHQPLEVHQIDNIASNVVEEPVDSALKIAISEKSTTLAVSTDFKPKNSAAESLVFPTAEAYAEVIKNSANHILQNFQASKKPAVATSSAPSPSCSAILLQDTTSLVVREPVKSSIAESDAEAIAESKETQAQRTHNQVQERRAIEGSVVEELNRIEEDMKAFYASLEKECSAMPLPENTCTSIESVNVRASEETQRALEALRELLSKKFTLLLHPARSGLMNNVLQYLFSLSPEDGISSTMKPIMEELSRNFRKWSLDYGEANLKLHSATATLSKIDKLKEGLEANIKEFREVAKLENGICSHLAYLEARKRELEAEIADYKSAKDTIAESKRQVYEDGKLLKAEKEDLWKRVPQLRDEQEWAKTTKASIECEWSNLGQQFMENFGFGK</sequence>
<reference evidence="1 2" key="1">
    <citation type="journal article" date="2022" name="DNA Res.">
        <title>Chromosomal-level genome assembly of the orchid tree Bauhinia variegata (Leguminosae; Cercidoideae) supports the allotetraploid origin hypothesis of Bauhinia.</title>
        <authorList>
            <person name="Zhong Y."/>
            <person name="Chen Y."/>
            <person name="Zheng D."/>
            <person name="Pang J."/>
            <person name="Liu Y."/>
            <person name="Luo S."/>
            <person name="Meng S."/>
            <person name="Qian L."/>
            <person name="Wei D."/>
            <person name="Dai S."/>
            <person name="Zhou R."/>
        </authorList>
    </citation>
    <scope>NUCLEOTIDE SEQUENCE [LARGE SCALE GENOMIC DNA]</scope>
    <source>
        <strain evidence="1">BV-YZ2020</strain>
    </source>
</reference>
<comment type="caution">
    <text evidence="1">The sequence shown here is derived from an EMBL/GenBank/DDBJ whole genome shotgun (WGS) entry which is preliminary data.</text>
</comment>
<gene>
    <name evidence="1" type="ORF">L6164_001261</name>
</gene>